<keyword evidence="10" id="KW-1185">Reference proteome</keyword>
<evidence type="ECO:0000256" key="1">
    <source>
        <dbReference type="ARBA" id="ARBA00022670"/>
    </source>
</evidence>
<keyword evidence="4" id="KW-0378">Hydrolase</keyword>
<dbReference type="InterPro" id="IPR036875">
    <property type="entry name" value="Znf_CCHC_sf"/>
</dbReference>
<dbReference type="InterPro" id="IPR012337">
    <property type="entry name" value="RNaseH-like_sf"/>
</dbReference>
<dbReference type="PROSITE" id="PS50994">
    <property type="entry name" value="INTEGRASE"/>
    <property type="match status" value="1"/>
</dbReference>
<gene>
    <name evidence="9" type="ORF">Tco_0991537</name>
</gene>
<feature type="compositionally biased region" description="Basic and acidic residues" evidence="6">
    <location>
        <begin position="167"/>
        <end position="176"/>
    </location>
</feature>
<dbReference type="Pfam" id="PF00098">
    <property type="entry name" value="zf-CCHC"/>
    <property type="match status" value="1"/>
</dbReference>
<dbReference type="Pfam" id="PF22936">
    <property type="entry name" value="Pol_BBD"/>
    <property type="match status" value="1"/>
</dbReference>
<keyword evidence="3" id="KW-0064">Aspartyl protease</keyword>
<sequence>MTGAKFDIEKFDGTGDFGLWRIKMRALLIQHGCNKVLREVTGETTAAGVWSKLETLYMTKSLANKLYLKKKLYTFCMPAGRKISEHIDEFNKIVLDLANIKVKFEDEDLALLLLTSLPASYEHFVDTLLYGREALTLEDVMATLNSKEIKERSKAKGDDGEGLYVRGRTDRRDSRQSRGKSRSKSRGGRLKCYICQSEDHLKRNCPKNNRKKSTGYVNKDDQPSSSGSIYDGSEVMMVMSVEALLDWIMDSGGSYHMTPMLDLFYDFLECDGGRVLLGDNRECKIRGIGKVRVQLKDGSSFVLHNVRYIPELKRNLISLGTLEKEGYTVKMQSGKIKVINGSRVVLSGTRRDNCVYSLDGHAVAGELNASVEEKDSLAQVWHKRLGHISEAGLQVLEKQGLFGKKSLGKLDFCENCVLGKSHRVSFGVGRHTTQGVIDYVHSDLWGPSQVESLGGKRYFLSIVDDYSRRVWVYILRFKHEAFGKFKEWKQLVENQTGRTVKKLRTDNGLEFCNREFKQLCVESGIARHLTVVGTPQQNGLAERMNRTLMDKVRCLLIQSGLPKTFWAEATCTAAYLINRSPSTAIEKKTPMEMWSGHPSDYGMLRTFGCVAYSHVKQGKLEPRAVKCVLLGYPEGVKGYRLYRLDNESPKIVTSRNVVFNESVMYKDTLKDSGAGTDKSIEELQVEVELQGLSNRTPEEDHTDQEDGDDEDAGDQETDQTQDLTDYQLVRDREPRTRTIPLRFRDESNMAAYAFAAAEEEDTHEPLTYQEAVACEDSSKWKAAMEEEMDSLRKNKTWVLVDHPAGQKLVSCKWLFKIKEGIEGVQRPRYKARLVARGFTQRAGIDYNEVFSPVVRHTSIRVILALTACKDYELEQLDVKTAFLHGNLEEVIYMRQPPGYEQGNKVCLLKKSLYGLKQSPRQWYRRFDEYMLSNGFKRSSYDSCVYYRSYAPGEYIYLLLYVDDMLIACKSKAEIGSTKSLLKKEFDMKELGEAKKILGMEIVRDRSRKILRVSQSGYVSKILNNFRIDNGKSVKMPLGGHFKLSLKDCPVRDCDVERMSKVPYANAVGSLMYLMVCTRPDIAYAVSVVSRYLANPIPGKKHMGSS</sequence>
<dbReference type="InterPro" id="IPR013103">
    <property type="entry name" value="RVT_2"/>
</dbReference>
<dbReference type="Gene3D" id="3.30.420.10">
    <property type="entry name" value="Ribonuclease H-like superfamily/Ribonuclease H"/>
    <property type="match status" value="1"/>
</dbReference>
<feature type="region of interest" description="Disordered" evidence="6">
    <location>
        <begin position="689"/>
        <end position="731"/>
    </location>
</feature>
<dbReference type="Pfam" id="PF14223">
    <property type="entry name" value="Retrotran_gag_2"/>
    <property type="match status" value="1"/>
</dbReference>
<proteinExistence type="predicted"/>
<dbReference type="PANTHER" id="PTHR42648">
    <property type="entry name" value="TRANSPOSASE, PUTATIVE-RELATED"/>
    <property type="match status" value="1"/>
</dbReference>
<feature type="domain" description="Integrase catalytic" evidence="8">
    <location>
        <begin position="430"/>
        <end position="598"/>
    </location>
</feature>
<dbReference type="InterPro" id="IPR043502">
    <property type="entry name" value="DNA/RNA_pol_sf"/>
</dbReference>
<dbReference type="InterPro" id="IPR036397">
    <property type="entry name" value="RNaseH_sf"/>
</dbReference>
<dbReference type="InterPro" id="IPR025724">
    <property type="entry name" value="GAG-pre-integrase_dom"/>
</dbReference>
<dbReference type="InterPro" id="IPR039537">
    <property type="entry name" value="Retrotran_Ty1/copia-like"/>
</dbReference>
<evidence type="ECO:0000313" key="9">
    <source>
        <dbReference type="EMBL" id="GJT56483.1"/>
    </source>
</evidence>
<dbReference type="Pfam" id="PF13976">
    <property type="entry name" value="gag_pre-integrs"/>
    <property type="match status" value="1"/>
</dbReference>
<feature type="compositionally biased region" description="Basic residues" evidence="6">
    <location>
        <begin position="204"/>
        <end position="213"/>
    </location>
</feature>
<evidence type="ECO:0000256" key="6">
    <source>
        <dbReference type="SAM" id="MobiDB-lite"/>
    </source>
</evidence>
<dbReference type="InterPro" id="IPR057670">
    <property type="entry name" value="SH3_retrovirus"/>
</dbReference>
<dbReference type="Pfam" id="PF07727">
    <property type="entry name" value="RVT_2"/>
    <property type="match status" value="1"/>
</dbReference>
<dbReference type="Pfam" id="PF00665">
    <property type="entry name" value="rve"/>
    <property type="match status" value="1"/>
</dbReference>
<evidence type="ECO:0000256" key="3">
    <source>
        <dbReference type="ARBA" id="ARBA00022750"/>
    </source>
</evidence>
<reference evidence="9" key="1">
    <citation type="journal article" date="2022" name="Int. J. Mol. Sci.">
        <title>Draft Genome of Tanacetum Coccineum: Genomic Comparison of Closely Related Tanacetum-Family Plants.</title>
        <authorList>
            <person name="Yamashiro T."/>
            <person name="Shiraishi A."/>
            <person name="Nakayama K."/>
            <person name="Satake H."/>
        </authorList>
    </citation>
    <scope>NUCLEOTIDE SEQUENCE</scope>
</reference>
<keyword evidence="1" id="KW-0645">Protease</keyword>
<feature type="region of interest" description="Disordered" evidence="6">
    <location>
        <begin position="148"/>
        <end position="187"/>
    </location>
</feature>
<evidence type="ECO:0000256" key="2">
    <source>
        <dbReference type="ARBA" id="ARBA00022723"/>
    </source>
</evidence>
<dbReference type="PANTHER" id="PTHR42648:SF28">
    <property type="entry name" value="TRANSPOSON-ENCODED PROTEIN WITH RIBONUCLEASE H-LIKE AND RETROVIRUS ZINC FINGER-LIKE DOMAINS"/>
    <property type="match status" value="1"/>
</dbReference>
<evidence type="ECO:0000259" key="8">
    <source>
        <dbReference type="PROSITE" id="PS50994"/>
    </source>
</evidence>
<protein>
    <submittedName>
        <fullName evidence="9">Retrotransposon protein, putative, ty1-copia subclass</fullName>
    </submittedName>
</protein>
<evidence type="ECO:0000313" key="10">
    <source>
        <dbReference type="Proteomes" id="UP001151760"/>
    </source>
</evidence>
<feature type="compositionally biased region" description="Acidic residues" evidence="6">
    <location>
        <begin position="700"/>
        <end position="719"/>
    </location>
</feature>
<dbReference type="InterPro" id="IPR054722">
    <property type="entry name" value="PolX-like_BBD"/>
</dbReference>
<keyword evidence="5" id="KW-0862">Zinc</keyword>
<dbReference type="InterPro" id="IPR001878">
    <property type="entry name" value="Znf_CCHC"/>
</dbReference>
<name>A0ABQ5F0A6_9ASTR</name>
<feature type="compositionally biased region" description="Basic and acidic residues" evidence="6">
    <location>
        <begin position="148"/>
        <end position="159"/>
    </location>
</feature>
<dbReference type="SUPFAM" id="SSF53098">
    <property type="entry name" value="Ribonuclease H-like"/>
    <property type="match status" value="1"/>
</dbReference>
<dbReference type="SUPFAM" id="SSF56672">
    <property type="entry name" value="DNA/RNA polymerases"/>
    <property type="match status" value="1"/>
</dbReference>
<dbReference type="Proteomes" id="UP001151760">
    <property type="component" value="Unassembled WGS sequence"/>
</dbReference>
<dbReference type="EMBL" id="BQNB010016849">
    <property type="protein sequence ID" value="GJT56483.1"/>
    <property type="molecule type" value="Genomic_DNA"/>
</dbReference>
<keyword evidence="2" id="KW-0479">Metal-binding</keyword>
<keyword evidence="5" id="KW-0863">Zinc-finger</keyword>
<evidence type="ECO:0000256" key="4">
    <source>
        <dbReference type="ARBA" id="ARBA00022801"/>
    </source>
</evidence>
<evidence type="ECO:0000256" key="5">
    <source>
        <dbReference type="PROSITE-ProRule" id="PRU00047"/>
    </source>
</evidence>
<organism evidence="9 10">
    <name type="scientific">Tanacetum coccineum</name>
    <dbReference type="NCBI Taxonomy" id="301880"/>
    <lineage>
        <taxon>Eukaryota</taxon>
        <taxon>Viridiplantae</taxon>
        <taxon>Streptophyta</taxon>
        <taxon>Embryophyta</taxon>
        <taxon>Tracheophyta</taxon>
        <taxon>Spermatophyta</taxon>
        <taxon>Magnoliopsida</taxon>
        <taxon>eudicotyledons</taxon>
        <taxon>Gunneridae</taxon>
        <taxon>Pentapetalae</taxon>
        <taxon>asterids</taxon>
        <taxon>campanulids</taxon>
        <taxon>Asterales</taxon>
        <taxon>Asteraceae</taxon>
        <taxon>Asteroideae</taxon>
        <taxon>Anthemideae</taxon>
        <taxon>Anthemidinae</taxon>
        <taxon>Tanacetum</taxon>
    </lineage>
</organism>
<dbReference type="Gene3D" id="4.10.60.10">
    <property type="entry name" value="Zinc finger, CCHC-type"/>
    <property type="match status" value="1"/>
</dbReference>
<reference evidence="9" key="2">
    <citation type="submission" date="2022-01" db="EMBL/GenBank/DDBJ databases">
        <authorList>
            <person name="Yamashiro T."/>
            <person name="Shiraishi A."/>
            <person name="Satake H."/>
            <person name="Nakayama K."/>
        </authorList>
    </citation>
    <scope>NUCLEOTIDE SEQUENCE</scope>
</reference>
<comment type="caution">
    <text evidence="9">The sequence shown here is derived from an EMBL/GenBank/DDBJ whole genome shotgun (WGS) entry which is preliminary data.</text>
</comment>
<dbReference type="PROSITE" id="PS50158">
    <property type="entry name" value="ZF_CCHC"/>
    <property type="match status" value="1"/>
</dbReference>
<evidence type="ECO:0000259" key="7">
    <source>
        <dbReference type="PROSITE" id="PS50158"/>
    </source>
</evidence>
<accession>A0ABQ5F0A6</accession>
<feature type="domain" description="CCHC-type" evidence="7">
    <location>
        <begin position="191"/>
        <end position="207"/>
    </location>
</feature>
<dbReference type="InterPro" id="IPR001584">
    <property type="entry name" value="Integrase_cat-core"/>
</dbReference>
<dbReference type="Pfam" id="PF25597">
    <property type="entry name" value="SH3_retrovirus"/>
    <property type="match status" value="1"/>
</dbReference>
<dbReference type="SUPFAM" id="SSF57756">
    <property type="entry name" value="Retrovirus zinc finger-like domains"/>
    <property type="match status" value="1"/>
</dbReference>
<feature type="compositionally biased region" description="Basic residues" evidence="6">
    <location>
        <begin position="177"/>
        <end position="187"/>
    </location>
</feature>
<dbReference type="SMART" id="SM00343">
    <property type="entry name" value="ZnF_C2HC"/>
    <property type="match status" value="1"/>
</dbReference>
<feature type="region of interest" description="Disordered" evidence="6">
    <location>
        <begin position="204"/>
        <end position="229"/>
    </location>
</feature>